<feature type="active site" description="Proton acceptor" evidence="3">
    <location>
        <position position="179"/>
    </location>
</feature>
<evidence type="ECO:0000256" key="1">
    <source>
        <dbReference type="ARBA" id="ARBA00009283"/>
    </source>
</evidence>
<name>A0A0V0J984_SCHSO</name>
<dbReference type="PANTHER" id="PTHR11782">
    <property type="entry name" value="ADENOSINE/GUANOSINE DIPHOSPHATASE"/>
    <property type="match status" value="1"/>
</dbReference>
<dbReference type="InterPro" id="IPR000407">
    <property type="entry name" value="GDA1_CD39_NTPase"/>
</dbReference>
<dbReference type="GO" id="GO:0016020">
    <property type="term" value="C:membrane"/>
    <property type="evidence" value="ECO:0007669"/>
    <property type="project" value="TreeGrafter"/>
</dbReference>
<dbReference type="GO" id="GO:0004382">
    <property type="term" value="F:GDP phosphatase activity"/>
    <property type="evidence" value="ECO:0007669"/>
    <property type="project" value="TreeGrafter"/>
</dbReference>
<gene>
    <name evidence="7" type="primary">ENTP4</name>
    <name evidence="7" type="ORF">TR92352</name>
</gene>
<protein>
    <submittedName>
        <fullName evidence="7">Ectonucleoside triphosphate diphosphohydrolase 4</fullName>
    </submittedName>
</protein>
<dbReference type="GO" id="GO:0006256">
    <property type="term" value="P:UDP catabolic process"/>
    <property type="evidence" value="ECO:0007669"/>
    <property type="project" value="TreeGrafter"/>
</dbReference>
<keyword evidence="2 7" id="KW-0378">Hydrolase</keyword>
<dbReference type="GO" id="GO:0005794">
    <property type="term" value="C:Golgi apparatus"/>
    <property type="evidence" value="ECO:0007669"/>
    <property type="project" value="TreeGrafter"/>
</dbReference>
<feature type="transmembrane region" description="Helical" evidence="6">
    <location>
        <begin position="531"/>
        <end position="551"/>
    </location>
</feature>
<dbReference type="Gene3D" id="3.30.420.150">
    <property type="entry name" value="Exopolyphosphatase. Domain 2"/>
    <property type="match status" value="1"/>
</dbReference>
<evidence type="ECO:0000256" key="6">
    <source>
        <dbReference type="SAM" id="Phobius"/>
    </source>
</evidence>
<dbReference type="GO" id="GO:0005524">
    <property type="term" value="F:ATP binding"/>
    <property type="evidence" value="ECO:0007669"/>
    <property type="project" value="UniProtKB-KW"/>
</dbReference>
<evidence type="ECO:0000256" key="2">
    <source>
        <dbReference type="ARBA" id="ARBA00022801"/>
    </source>
</evidence>
<keyword evidence="6" id="KW-1133">Transmembrane helix</keyword>
<keyword evidence="4" id="KW-0547">Nucleotide-binding</keyword>
<proteinExistence type="inferred from homology"/>
<evidence type="ECO:0000256" key="4">
    <source>
        <dbReference type="PIRSR" id="PIRSR600407-2"/>
    </source>
</evidence>
<dbReference type="GO" id="GO:0046036">
    <property type="term" value="P:CTP metabolic process"/>
    <property type="evidence" value="ECO:0007669"/>
    <property type="project" value="TreeGrafter"/>
</dbReference>
<sequence>MRARPVDLMMLLFGVYMLLAVYWCLTHFQTSTASPVLTSLSLGSNYAIVVDAGSSGSRIFVYCVEAENSPPGEIPIITLCQDAEGKPVVKKKTPGISSFAGKVSEVKPYISDLIQLAADYIPATAHSSTPLYILATAGMRLLTEVQQNAIWTTVRHTIKTKFDFNFEDTWAQTVSGLYEALFGWTTVNYLLGKLSANHLPSETVGMLDMGGASMQIAYEVPTEAVVSDDLIMNFTVGKVNTTSRRNYRVYVMTFLSYGTHATSSRHRVQLLENALEYSPYSGLLRARFRPTPGRLRPPKEPTAEVRLLYTDDNEPKFIISDPCLQLGRETSLTSDDLIISRSLSATRQASGIPAVVFQGTGNLTLCLAYQKVLLKKDSPCPRAPCSMNGVHQPPIDFQKVKFYAMSEYWYTSADLANRVNTYDFFQFKNLAMNACSTPWEQLLNNYLQQNLDAGNIRNKQSLCFKASWIINVLHTGFGFPEDYNDLQPVERLEGIEVQWSLGALIYYMTQSTSVLGRKLNRSPSEFTFRHVFSTILLILFCIIVFACLLILSRRCRPPLPRCLSPSKTFVARFCPTRRGERGVSSDHRYSYSKISSPPPASTVSDPVSFDVEMQKVSGAVGDSSVLTGQFVNSKFGVNYRNSTSLPALFSNSATSTPQWPRPLPI</sequence>
<keyword evidence="4" id="KW-0067">ATP-binding</keyword>
<dbReference type="GO" id="GO:0045134">
    <property type="term" value="F:UDP phosphatase activity"/>
    <property type="evidence" value="ECO:0007669"/>
    <property type="project" value="TreeGrafter"/>
</dbReference>
<dbReference type="Gene3D" id="3.30.420.40">
    <property type="match status" value="1"/>
</dbReference>
<keyword evidence="6" id="KW-0812">Transmembrane</keyword>
<dbReference type="Pfam" id="PF01150">
    <property type="entry name" value="GDA1_CD39"/>
    <property type="match status" value="1"/>
</dbReference>
<keyword evidence="6" id="KW-0472">Membrane</keyword>
<comment type="similarity">
    <text evidence="1">Belongs to the GDA1/CD39 NTPase family.</text>
</comment>
<reference evidence="7" key="1">
    <citation type="submission" date="2016-01" db="EMBL/GenBank/DDBJ databases">
        <title>Reference transcriptome for the parasite Schistocephalus solidus: insights into the molecular evolution of parasitism.</title>
        <authorList>
            <person name="Hebert F.O."/>
            <person name="Grambauer S."/>
            <person name="Barber I."/>
            <person name="Landry C.R."/>
            <person name="Aubin-Horth N."/>
        </authorList>
    </citation>
    <scope>NUCLEOTIDE SEQUENCE</scope>
</reference>
<evidence type="ECO:0000256" key="3">
    <source>
        <dbReference type="PIRSR" id="PIRSR600407-1"/>
    </source>
</evidence>
<organism evidence="7">
    <name type="scientific">Schistocephalus solidus</name>
    <name type="common">Tapeworm</name>
    <dbReference type="NCBI Taxonomy" id="70667"/>
    <lineage>
        <taxon>Eukaryota</taxon>
        <taxon>Metazoa</taxon>
        <taxon>Spiralia</taxon>
        <taxon>Lophotrochozoa</taxon>
        <taxon>Platyhelminthes</taxon>
        <taxon>Cestoda</taxon>
        <taxon>Eucestoda</taxon>
        <taxon>Diphyllobothriidea</taxon>
        <taxon>Diphyllobothriidae</taxon>
        <taxon>Schistocephalus</taxon>
    </lineage>
</organism>
<accession>A0A0V0J984</accession>
<dbReference type="GO" id="GO:0017111">
    <property type="term" value="F:ribonucleoside triphosphate phosphatase activity"/>
    <property type="evidence" value="ECO:0007669"/>
    <property type="project" value="TreeGrafter"/>
</dbReference>
<feature type="region of interest" description="Disordered" evidence="5">
    <location>
        <begin position="581"/>
        <end position="602"/>
    </location>
</feature>
<evidence type="ECO:0000256" key="5">
    <source>
        <dbReference type="SAM" id="MobiDB-lite"/>
    </source>
</evidence>
<evidence type="ECO:0000313" key="7">
    <source>
        <dbReference type="EMBL" id="JAP61773.1"/>
    </source>
</evidence>
<dbReference type="PANTHER" id="PTHR11782:SF121">
    <property type="entry name" value="NUCLEOSIDE-DIPHOSPHATASE MIG-23"/>
    <property type="match status" value="1"/>
</dbReference>
<dbReference type="EMBL" id="GEEE01001452">
    <property type="protein sequence ID" value="JAP61773.1"/>
    <property type="molecule type" value="Transcribed_RNA"/>
</dbReference>
<dbReference type="AlphaFoldDB" id="A0A0V0J984"/>
<feature type="binding site" evidence="4">
    <location>
        <begin position="211"/>
        <end position="215"/>
    </location>
    <ligand>
        <name>ATP</name>
        <dbReference type="ChEBI" id="CHEBI:30616"/>
    </ligand>
</feature>